<comment type="caution">
    <text evidence="2">The sequence shown here is derived from an EMBL/GenBank/DDBJ whole genome shotgun (WGS) entry which is preliminary data.</text>
</comment>
<proteinExistence type="predicted"/>
<dbReference type="EMBL" id="JAZHFS010000009">
    <property type="protein sequence ID" value="MEF2112877.1"/>
    <property type="molecule type" value="Genomic_DNA"/>
</dbReference>
<gene>
    <name evidence="2" type="ORF">SJI18_11230</name>
</gene>
<feature type="region of interest" description="Disordered" evidence="1">
    <location>
        <begin position="18"/>
        <end position="52"/>
    </location>
</feature>
<keyword evidence="3" id="KW-1185">Reference proteome</keyword>
<evidence type="ECO:0000313" key="2">
    <source>
        <dbReference type="EMBL" id="MEF2112877.1"/>
    </source>
</evidence>
<evidence type="ECO:0000256" key="1">
    <source>
        <dbReference type="SAM" id="MobiDB-lite"/>
    </source>
</evidence>
<accession>A0ABU7UNC3</accession>
<protein>
    <submittedName>
        <fullName evidence="2">Uncharacterized protein</fullName>
    </submittedName>
</protein>
<reference evidence="2 3" key="1">
    <citation type="submission" date="2023-11" db="EMBL/GenBank/DDBJ databases">
        <title>Draft genome sequence of a psychrophilic Clostridium strain from permafrost water brine.</title>
        <authorList>
            <person name="Shcherbakova V.A."/>
            <person name="Trubitsyn V.E."/>
            <person name="Zakharyuk A.G."/>
        </authorList>
    </citation>
    <scope>NUCLEOTIDE SEQUENCE [LARGE SCALE GENOMIC DNA]</scope>
    <source>
        <strain evidence="2 3">14F</strain>
    </source>
</reference>
<name>A0ABU7UNC3_9CLOT</name>
<sequence length="52" mass="5303">MISDIVFKYLNDGKVKATSGGGGSTGSLLDKEGYKSFGNSGGSGSVLVKTRM</sequence>
<dbReference type="Proteomes" id="UP001498469">
    <property type="component" value="Unassembled WGS sequence"/>
</dbReference>
<organism evidence="2 3">
    <name type="scientific">Clostridium frigoriphilum</name>
    <dbReference type="NCBI Taxonomy" id="443253"/>
    <lineage>
        <taxon>Bacteria</taxon>
        <taxon>Bacillati</taxon>
        <taxon>Bacillota</taxon>
        <taxon>Clostridia</taxon>
        <taxon>Eubacteriales</taxon>
        <taxon>Clostridiaceae</taxon>
        <taxon>Clostridium</taxon>
    </lineage>
</organism>
<dbReference type="RefSeq" id="WP_216248048.1">
    <property type="nucleotide sequence ID" value="NZ_JAZHFS010000009.1"/>
</dbReference>
<evidence type="ECO:0000313" key="3">
    <source>
        <dbReference type="Proteomes" id="UP001498469"/>
    </source>
</evidence>